<evidence type="ECO:0000313" key="2">
    <source>
        <dbReference type="Proteomes" id="UP001152622"/>
    </source>
</evidence>
<comment type="caution">
    <text evidence="1">The sequence shown here is derived from an EMBL/GenBank/DDBJ whole genome shotgun (WGS) entry which is preliminary data.</text>
</comment>
<protein>
    <submittedName>
        <fullName evidence="1">Uncharacterized protein</fullName>
    </submittedName>
</protein>
<evidence type="ECO:0000313" key="1">
    <source>
        <dbReference type="EMBL" id="KAJ8344792.1"/>
    </source>
</evidence>
<sequence length="117" mass="13027">MKKVCTRTCPTKRNRTRRIVVRRLRALAMKEKRPQQRHPVSVMLACMLTWTCSTAPSTPEGTLRSLYRLSNLGGVGSIAVTLRFFPAAAPLACVACKGRGYICRTQAERVETGDCDK</sequence>
<organism evidence="1 2">
    <name type="scientific">Synaphobranchus kaupii</name>
    <name type="common">Kaup's arrowtooth eel</name>
    <dbReference type="NCBI Taxonomy" id="118154"/>
    <lineage>
        <taxon>Eukaryota</taxon>
        <taxon>Metazoa</taxon>
        <taxon>Chordata</taxon>
        <taxon>Craniata</taxon>
        <taxon>Vertebrata</taxon>
        <taxon>Euteleostomi</taxon>
        <taxon>Actinopterygii</taxon>
        <taxon>Neopterygii</taxon>
        <taxon>Teleostei</taxon>
        <taxon>Anguilliformes</taxon>
        <taxon>Synaphobranchidae</taxon>
        <taxon>Synaphobranchus</taxon>
    </lineage>
</organism>
<keyword evidence="2" id="KW-1185">Reference proteome</keyword>
<accession>A0A9Q1ETJ1</accession>
<dbReference type="Proteomes" id="UP001152622">
    <property type="component" value="Chromosome 12"/>
</dbReference>
<dbReference type="AlphaFoldDB" id="A0A9Q1ETJ1"/>
<dbReference type="EMBL" id="JAINUF010000012">
    <property type="protein sequence ID" value="KAJ8344792.1"/>
    <property type="molecule type" value="Genomic_DNA"/>
</dbReference>
<name>A0A9Q1ETJ1_SYNKA</name>
<reference evidence="1" key="1">
    <citation type="journal article" date="2023" name="Science">
        <title>Genome structures resolve the early diversification of teleost fishes.</title>
        <authorList>
            <person name="Parey E."/>
            <person name="Louis A."/>
            <person name="Montfort J."/>
            <person name="Bouchez O."/>
            <person name="Roques C."/>
            <person name="Iampietro C."/>
            <person name="Lluch J."/>
            <person name="Castinel A."/>
            <person name="Donnadieu C."/>
            <person name="Desvignes T."/>
            <person name="Floi Bucao C."/>
            <person name="Jouanno E."/>
            <person name="Wen M."/>
            <person name="Mejri S."/>
            <person name="Dirks R."/>
            <person name="Jansen H."/>
            <person name="Henkel C."/>
            <person name="Chen W.J."/>
            <person name="Zahm M."/>
            <person name="Cabau C."/>
            <person name="Klopp C."/>
            <person name="Thompson A.W."/>
            <person name="Robinson-Rechavi M."/>
            <person name="Braasch I."/>
            <person name="Lecointre G."/>
            <person name="Bobe J."/>
            <person name="Postlethwait J.H."/>
            <person name="Berthelot C."/>
            <person name="Roest Crollius H."/>
            <person name="Guiguen Y."/>
        </authorList>
    </citation>
    <scope>NUCLEOTIDE SEQUENCE</scope>
    <source>
        <strain evidence="1">WJC10195</strain>
    </source>
</reference>
<gene>
    <name evidence="1" type="ORF">SKAU_G00289850</name>
</gene>
<proteinExistence type="predicted"/>